<name>A0A060YLY8_ONCMY</name>
<organism evidence="1 2">
    <name type="scientific">Oncorhynchus mykiss</name>
    <name type="common">Rainbow trout</name>
    <name type="synonym">Salmo gairdneri</name>
    <dbReference type="NCBI Taxonomy" id="8022"/>
    <lineage>
        <taxon>Eukaryota</taxon>
        <taxon>Metazoa</taxon>
        <taxon>Chordata</taxon>
        <taxon>Craniata</taxon>
        <taxon>Vertebrata</taxon>
        <taxon>Euteleostomi</taxon>
        <taxon>Actinopterygii</taxon>
        <taxon>Neopterygii</taxon>
        <taxon>Teleostei</taxon>
        <taxon>Protacanthopterygii</taxon>
        <taxon>Salmoniformes</taxon>
        <taxon>Salmonidae</taxon>
        <taxon>Salmoninae</taxon>
        <taxon>Oncorhynchus</taxon>
    </lineage>
</organism>
<accession>A0A060YLY8</accession>
<reference evidence="1" key="1">
    <citation type="journal article" date="2014" name="Nat. Commun.">
        <title>The rainbow trout genome provides novel insights into evolution after whole-genome duplication in vertebrates.</title>
        <authorList>
            <person name="Berthelot C."/>
            <person name="Brunet F."/>
            <person name="Chalopin D."/>
            <person name="Juanchich A."/>
            <person name="Bernard M."/>
            <person name="Noel B."/>
            <person name="Bento P."/>
            <person name="Da Silva C."/>
            <person name="Labadie K."/>
            <person name="Alberti A."/>
            <person name="Aury J.M."/>
            <person name="Louis A."/>
            <person name="Dehais P."/>
            <person name="Bardou P."/>
            <person name="Montfort J."/>
            <person name="Klopp C."/>
            <person name="Cabau C."/>
            <person name="Gaspin C."/>
            <person name="Thorgaard G.H."/>
            <person name="Boussaha M."/>
            <person name="Quillet E."/>
            <person name="Guyomard R."/>
            <person name="Galiana D."/>
            <person name="Bobe J."/>
            <person name="Volff J.N."/>
            <person name="Genet C."/>
            <person name="Wincker P."/>
            <person name="Jaillon O."/>
            <person name="Roest Crollius H."/>
            <person name="Guiguen Y."/>
        </authorList>
    </citation>
    <scope>NUCLEOTIDE SEQUENCE [LARGE SCALE GENOMIC DNA]</scope>
</reference>
<reference evidence="1" key="2">
    <citation type="submission" date="2014-03" db="EMBL/GenBank/DDBJ databases">
        <authorList>
            <person name="Genoscope - CEA"/>
        </authorList>
    </citation>
    <scope>NUCLEOTIDE SEQUENCE</scope>
</reference>
<gene>
    <name evidence="1" type="ORF">GSONMT00010122001</name>
</gene>
<dbReference type="AlphaFoldDB" id="A0A060YLY8"/>
<dbReference type="Proteomes" id="UP000193380">
    <property type="component" value="Unassembled WGS sequence"/>
</dbReference>
<dbReference type="STRING" id="8022.A0A060YLY8"/>
<evidence type="ECO:0000313" key="1">
    <source>
        <dbReference type="EMBL" id="CDQ90145.1"/>
    </source>
</evidence>
<dbReference type="EMBL" id="FR910202">
    <property type="protein sequence ID" value="CDQ90145.1"/>
    <property type="molecule type" value="Genomic_DNA"/>
</dbReference>
<proteinExistence type="predicted"/>
<evidence type="ECO:0000313" key="2">
    <source>
        <dbReference type="Proteomes" id="UP000193380"/>
    </source>
</evidence>
<protein>
    <submittedName>
        <fullName evidence="1">Uncharacterized protein</fullName>
    </submittedName>
</protein>
<dbReference type="PaxDb" id="8022-A0A060YLY8"/>
<sequence>MAFLEKQSPGRVLLDDTVALTALIEASQNLQSHTVSLLRPGKWTQTVGSSYLTQCITVKINKQTVYLWTSDHLL</sequence>